<reference evidence="1 2" key="1">
    <citation type="submission" date="2014-02" db="EMBL/GenBank/DDBJ databases">
        <title>The genome sequence of the entomopathogenic fungus Metarhizium robertsii ARSEF 2575.</title>
        <authorList>
            <person name="Giuliano Garisto Donzelli B."/>
            <person name="Roe B.A."/>
            <person name="Macmil S.L."/>
            <person name="Krasnoff S.B."/>
            <person name="Gibson D.M."/>
        </authorList>
    </citation>
    <scope>NUCLEOTIDE SEQUENCE [LARGE SCALE GENOMIC DNA]</scope>
    <source>
        <strain evidence="1 2">ARSEF 2575</strain>
    </source>
</reference>
<dbReference type="EMBL" id="JELW01000001">
    <property type="protein sequence ID" value="EXV05879.1"/>
    <property type="molecule type" value="Genomic_DNA"/>
</dbReference>
<dbReference type="HOGENOM" id="CLU_2347165_0_0_1"/>
<dbReference type="Proteomes" id="UP000030151">
    <property type="component" value="Unassembled WGS sequence"/>
</dbReference>
<dbReference type="AlphaFoldDB" id="A0A0A1V6P6"/>
<organism evidence="1 2">
    <name type="scientific">Metarhizium robertsii</name>
    <dbReference type="NCBI Taxonomy" id="568076"/>
    <lineage>
        <taxon>Eukaryota</taxon>
        <taxon>Fungi</taxon>
        <taxon>Dikarya</taxon>
        <taxon>Ascomycota</taxon>
        <taxon>Pezizomycotina</taxon>
        <taxon>Sordariomycetes</taxon>
        <taxon>Hypocreomycetidae</taxon>
        <taxon>Hypocreales</taxon>
        <taxon>Clavicipitaceae</taxon>
        <taxon>Metarhizium</taxon>
    </lineage>
</organism>
<name>A0A0A1V6P6_9HYPO</name>
<proteinExistence type="predicted"/>
<sequence length="97" mass="10837">MRQVEARISPSKLWMDAHIMANSSIRIPRQLVWNLGWGKPSRAFWLSSGIRPVARAFCLAISGASYAGHHDAINLGVHDATTVRAEELRHPLHQTNT</sequence>
<comment type="caution">
    <text evidence="1">The sequence shown here is derived from an EMBL/GenBank/DDBJ whole genome shotgun (WGS) entry which is preliminary data.</text>
</comment>
<evidence type="ECO:0000313" key="2">
    <source>
        <dbReference type="Proteomes" id="UP000030151"/>
    </source>
</evidence>
<protein>
    <submittedName>
        <fullName evidence="1">Uncharacterized protein</fullName>
    </submittedName>
</protein>
<accession>A0A0A1V6P6</accession>
<evidence type="ECO:0000313" key="1">
    <source>
        <dbReference type="EMBL" id="EXV05879.1"/>
    </source>
</evidence>
<gene>
    <name evidence="1" type="ORF">X797_000596</name>
</gene>